<dbReference type="InterPro" id="IPR028941">
    <property type="entry name" value="WHIM2_dom"/>
</dbReference>
<keyword evidence="7" id="KW-1185">Reference proteome</keyword>
<feature type="compositionally biased region" description="Basic residues" evidence="3">
    <location>
        <begin position="222"/>
        <end position="232"/>
    </location>
</feature>
<evidence type="ECO:0000313" key="7">
    <source>
        <dbReference type="Proteomes" id="UP000001307"/>
    </source>
</evidence>
<sequence>MPVKEGFIFNEWDGQEKDDPVWSCRLSCNEGMTFSQAQNCEEQQRKILQNSFPGEFEEHLLKKIHHSFLDLEKLAQKCVKMIDSSALKRGEEVLYVFKENMHQAMVTDVIFKTPKKVKSPNKENNPDCVYDILLVDSNKERNGVSRKSLVRSVATPNLSMMKTFIRAHARRQPAKSSAPWIVDDTFRSIYDIPAKIDLEKMANGNSGEPVQKTFSLFEKMTHSKAKKEKPSKRKGDPDDVKPKKTKSTKPKKELVQKTIADSFATAIKKSQSKEDHDPPKEILDRTTDAYWSLMKKVVTPAWNKTVAFRDECSKMMSETVSEDFLAEFSIKRLGNKPSTKKIVDLKGMRPLPKFQPLSDCVDSDFVSFLGSSGVKFIDVLYLANYFLNTNLVKMRPLQEGQEYSNAELQHSAFKLIWDLLKGEKSVAASFWANYISQTNQRDKIRFRSLQVSQRRLKKAGWLALADWDTVFTPEARCRRLVDAADGFIERYPDECTPEKKTLPLGTDRYNRTYWVFFFVTFILVEPDHFSKDWYIIKDPETLKRTIERLDPREANEQALKEVLKDEVEPVKKIFKERADYENDPPTERLSRSQSMDCDFEEIVKSQLIELSEKLYQGQLSNVDEIEALQARISSAEVMPTCEVSIFTFNIDQLRGLIIEVTDSIMDKNIKNPSQLRPPNREKFYDLVEKEEICGLSVLISIVWESVAWENFKQRQTIRSARLRARVNYNED</sequence>
<dbReference type="InParanoid" id="E4XDA9"/>
<dbReference type="PANTHER" id="PTHR32075:SF6">
    <property type="entry name" value="ISWI CHROMATIN-REMODELING COMPLEX SUBUNIT YPL216W-RELATED"/>
    <property type="match status" value="1"/>
</dbReference>
<dbReference type="OrthoDB" id="10338346at2759"/>
<feature type="compositionally biased region" description="Basic and acidic residues" evidence="3">
    <location>
        <begin position="233"/>
        <end position="242"/>
    </location>
</feature>
<comment type="subcellular location">
    <subcellularLocation>
        <location evidence="1">Nucleus</location>
    </subcellularLocation>
</comment>
<proteinExistence type="predicted"/>
<dbReference type="GO" id="GO:0000781">
    <property type="term" value="C:chromosome, telomeric region"/>
    <property type="evidence" value="ECO:0007669"/>
    <property type="project" value="GOC"/>
</dbReference>
<evidence type="ECO:0000256" key="1">
    <source>
        <dbReference type="ARBA" id="ARBA00004123"/>
    </source>
</evidence>
<dbReference type="PANTHER" id="PTHR32075">
    <property type="entry name" value="ISWI CHROMATIN-REMODELING COMPLEX SUBUNIT YPL216W-RELATED"/>
    <property type="match status" value="1"/>
</dbReference>
<gene>
    <name evidence="6" type="ORF">GSOID_T00008148001</name>
</gene>
<evidence type="ECO:0000256" key="2">
    <source>
        <dbReference type="ARBA" id="ARBA00023242"/>
    </source>
</evidence>
<feature type="domain" description="WHIM2" evidence="5">
    <location>
        <begin position="501"/>
        <end position="565"/>
    </location>
</feature>
<reference evidence="6" key="1">
    <citation type="journal article" date="2010" name="Science">
        <title>Plasticity of animal genome architecture unmasked by rapid evolution of a pelagic tunicate.</title>
        <authorList>
            <person name="Denoeud F."/>
            <person name="Henriet S."/>
            <person name="Mungpakdee S."/>
            <person name="Aury J.M."/>
            <person name="Da Silva C."/>
            <person name="Brinkmann H."/>
            <person name="Mikhaleva J."/>
            <person name="Olsen L.C."/>
            <person name="Jubin C."/>
            <person name="Canestro C."/>
            <person name="Bouquet J.M."/>
            <person name="Danks G."/>
            <person name="Poulain J."/>
            <person name="Campsteijn C."/>
            <person name="Adamski M."/>
            <person name="Cross I."/>
            <person name="Yadetie F."/>
            <person name="Muffato M."/>
            <person name="Louis A."/>
            <person name="Butcher S."/>
            <person name="Tsagkogeorga G."/>
            <person name="Konrad A."/>
            <person name="Singh S."/>
            <person name="Jensen M.F."/>
            <person name="Cong E.H."/>
            <person name="Eikeseth-Otteraa H."/>
            <person name="Noel B."/>
            <person name="Anthouard V."/>
            <person name="Porcel B.M."/>
            <person name="Kachouri-Lafond R."/>
            <person name="Nishino A."/>
            <person name="Ugolini M."/>
            <person name="Chourrout P."/>
            <person name="Nishida H."/>
            <person name="Aasland R."/>
            <person name="Huzurbazar S."/>
            <person name="Westhof E."/>
            <person name="Delsuc F."/>
            <person name="Lehrach H."/>
            <person name="Reinhardt R."/>
            <person name="Weissenbach J."/>
            <person name="Roy S.W."/>
            <person name="Artiguenave F."/>
            <person name="Postlethwait J.H."/>
            <person name="Manak J.R."/>
            <person name="Thompson E.M."/>
            <person name="Jaillon O."/>
            <person name="Du Pasquier L."/>
            <person name="Boudinot P."/>
            <person name="Liberles D.A."/>
            <person name="Volff J.N."/>
            <person name="Philippe H."/>
            <person name="Lenhard B."/>
            <person name="Roest Crollius H."/>
            <person name="Wincker P."/>
            <person name="Chourrout D."/>
        </authorList>
    </citation>
    <scope>NUCLEOTIDE SEQUENCE [LARGE SCALE GENOMIC DNA]</scope>
</reference>
<evidence type="ECO:0000259" key="5">
    <source>
        <dbReference type="Pfam" id="PF15613"/>
    </source>
</evidence>
<dbReference type="EMBL" id="FN653038">
    <property type="protein sequence ID" value="CBY24144.1"/>
    <property type="molecule type" value="Genomic_DNA"/>
</dbReference>
<dbReference type="Proteomes" id="UP000001307">
    <property type="component" value="Unassembled WGS sequence"/>
</dbReference>
<dbReference type="InterPro" id="IPR013136">
    <property type="entry name" value="WSTF_Acf1_Cbp146"/>
</dbReference>
<keyword evidence="2" id="KW-0539">Nucleus</keyword>
<organism evidence="6">
    <name type="scientific">Oikopleura dioica</name>
    <name type="common">Tunicate</name>
    <dbReference type="NCBI Taxonomy" id="34765"/>
    <lineage>
        <taxon>Eukaryota</taxon>
        <taxon>Metazoa</taxon>
        <taxon>Chordata</taxon>
        <taxon>Tunicata</taxon>
        <taxon>Appendicularia</taxon>
        <taxon>Copelata</taxon>
        <taxon>Oikopleuridae</taxon>
        <taxon>Oikopleura</taxon>
    </lineage>
</organism>
<dbReference type="GO" id="GO:0031509">
    <property type="term" value="P:subtelomeric heterochromatin formation"/>
    <property type="evidence" value="ECO:0007669"/>
    <property type="project" value="TreeGrafter"/>
</dbReference>
<evidence type="ECO:0000259" key="4">
    <source>
        <dbReference type="Pfam" id="PF10537"/>
    </source>
</evidence>
<feature type="domain" description="WAC" evidence="4">
    <location>
        <begin position="19"/>
        <end position="83"/>
    </location>
</feature>
<dbReference type="Pfam" id="PF15613">
    <property type="entry name" value="WSD"/>
    <property type="match status" value="1"/>
</dbReference>
<name>E4XDA9_OIKDI</name>
<dbReference type="AlphaFoldDB" id="E4XDA9"/>
<evidence type="ECO:0000256" key="3">
    <source>
        <dbReference type="SAM" id="MobiDB-lite"/>
    </source>
</evidence>
<dbReference type="Pfam" id="PF10537">
    <property type="entry name" value="WAC_Acf1_DNA_bd"/>
    <property type="match status" value="1"/>
</dbReference>
<dbReference type="GO" id="GO:0005634">
    <property type="term" value="C:nucleus"/>
    <property type="evidence" value="ECO:0007669"/>
    <property type="project" value="UniProtKB-SubCell"/>
</dbReference>
<accession>E4XDA9</accession>
<evidence type="ECO:0000313" key="6">
    <source>
        <dbReference type="EMBL" id="CBY24144.1"/>
    </source>
</evidence>
<protein>
    <submittedName>
        <fullName evidence="6">Uncharacterized protein</fullName>
    </submittedName>
</protein>
<feature type="region of interest" description="Disordered" evidence="3">
    <location>
        <begin position="220"/>
        <end position="253"/>
    </location>
</feature>